<dbReference type="NCBIfam" id="TIGR03725">
    <property type="entry name" value="T6A_YeaZ"/>
    <property type="match status" value="1"/>
</dbReference>
<dbReference type="InterPro" id="IPR000905">
    <property type="entry name" value="Gcp-like_dom"/>
</dbReference>
<dbReference type="SUPFAM" id="SSF53067">
    <property type="entry name" value="Actin-like ATPase domain"/>
    <property type="match status" value="1"/>
</dbReference>
<dbReference type="EMBL" id="CP036434">
    <property type="protein sequence ID" value="QDV06292.1"/>
    <property type="molecule type" value="Genomic_DNA"/>
</dbReference>
<accession>A0A518EQD5</accession>
<gene>
    <name evidence="2" type="primary">tsaB</name>
    <name evidence="2" type="ORF">Poly30_18010</name>
</gene>
<evidence type="ECO:0000313" key="2">
    <source>
        <dbReference type="EMBL" id="QDV06292.1"/>
    </source>
</evidence>
<evidence type="ECO:0000259" key="1">
    <source>
        <dbReference type="Pfam" id="PF00814"/>
    </source>
</evidence>
<evidence type="ECO:0000313" key="3">
    <source>
        <dbReference type="Proteomes" id="UP000320390"/>
    </source>
</evidence>
<feature type="domain" description="Gcp-like" evidence="1">
    <location>
        <begin position="34"/>
        <end position="134"/>
    </location>
</feature>
<name>A0A518EQD5_9BACT</name>
<dbReference type="OrthoDB" id="9784166at2"/>
<dbReference type="GO" id="GO:0002949">
    <property type="term" value="P:tRNA threonylcarbamoyladenosine modification"/>
    <property type="evidence" value="ECO:0007669"/>
    <property type="project" value="InterPro"/>
</dbReference>
<protein>
    <submittedName>
        <fullName evidence="2">tRNA threonylcarbamoyladenosine biosynthesis protein TsaB</fullName>
    </submittedName>
</protein>
<proteinExistence type="predicted"/>
<reference evidence="2 3" key="1">
    <citation type="submission" date="2019-02" db="EMBL/GenBank/DDBJ databases">
        <title>Deep-cultivation of Planctomycetes and their phenomic and genomic characterization uncovers novel biology.</title>
        <authorList>
            <person name="Wiegand S."/>
            <person name="Jogler M."/>
            <person name="Boedeker C."/>
            <person name="Pinto D."/>
            <person name="Vollmers J."/>
            <person name="Rivas-Marin E."/>
            <person name="Kohn T."/>
            <person name="Peeters S.H."/>
            <person name="Heuer A."/>
            <person name="Rast P."/>
            <person name="Oberbeckmann S."/>
            <person name="Bunk B."/>
            <person name="Jeske O."/>
            <person name="Meyerdierks A."/>
            <person name="Storesund J.E."/>
            <person name="Kallscheuer N."/>
            <person name="Luecker S."/>
            <person name="Lage O.M."/>
            <person name="Pohl T."/>
            <person name="Merkel B.J."/>
            <person name="Hornburger P."/>
            <person name="Mueller R.-W."/>
            <person name="Bruemmer F."/>
            <person name="Labrenz M."/>
            <person name="Spormann A.M."/>
            <person name="Op den Camp H."/>
            <person name="Overmann J."/>
            <person name="Amann R."/>
            <person name="Jetten M.S.M."/>
            <person name="Mascher T."/>
            <person name="Medema M.H."/>
            <person name="Devos D.P."/>
            <person name="Kaster A.-K."/>
            <person name="Ovreas L."/>
            <person name="Rohde M."/>
            <person name="Galperin M.Y."/>
            <person name="Jogler C."/>
        </authorList>
    </citation>
    <scope>NUCLEOTIDE SEQUENCE [LARGE SCALE GENOMIC DNA]</scope>
    <source>
        <strain evidence="2 3">Poly30</strain>
    </source>
</reference>
<dbReference type="InterPro" id="IPR043129">
    <property type="entry name" value="ATPase_NBD"/>
</dbReference>
<dbReference type="Proteomes" id="UP000320390">
    <property type="component" value="Chromosome"/>
</dbReference>
<dbReference type="InterPro" id="IPR022496">
    <property type="entry name" value="T6A_TsaB"/>
</dbReference>
<dbReference type="Gene3D" id="3.30.420.40">
    <property type="match status" value="2"/>
</dbReference>
<dbReference type="Pfam" id="PF00814">
    <property type="entry name" value="TsaD"/>
    <property type="match status" value="1"/>
</dbReference>
<dbReference type="RefSeq" id="WP_145196343.1">
    <property type="nucleotide sequence ID" value="NZ_CP036434.1"/>
</dbReference>
<dbReference type="AlphaFoldDB" id="A0A518EQD5"/>
<sequence>MPRLAVALETSSRPSSIAVSIDGGPPRLSSLDESKSHASDLLPLLDEIVRSAGAEASDIERIVVGTGPGSYTGLRVGSSTALGLSIGLSGEGSGPELLGISSFEALAYAALRAGERAAVLRNAFGGSVYLAAYGRSLTGLIQFQEPICCAAEEAVEILGSERIWLADDGALKAIDAVIPESRRGSMEVRSEDPNAAALLSLGALESPTKGTWDEHRGADGVKPLYLRAFEAKLRRR</sequence>
<keyword evidence="3" id="KW-1185">Reference proteome</keyword>
<organism evidence="2 3">
    <name type="scientific">Saltatorellus ferox</name>
    <dbReference type="NCBI Taxonomy" id="2528018"/>
    <lineage>
        <taxon>Bacteria</taxon>
        <taxon>Pseudomonadati</taxon>
        <taxon>Planctomycetota</taxon>
        <taxon>Planctomycetia</taxon>
        <taxon>Planctomycetia incertae sedis</taxon>
        <taxon>Saltatorellus</taxon>
    </lineage>
</organism>